<keyword evidence="2" id="KW-1185">Reference proteome</keyword>
<feature type="non-terminal residue" evidence="1">
    <location>
        <position position="153"/>
    </location>
</feature>
<evidence type="ECO:0000313" key="2">
    <source>
        <dbReference type="Proteomes" id="UP000281553"/>
    </source>
</evidence>
<dbReference type="Proteomes" id="UP000281553">
    <property type="component" value="Unassembled WGS sequence"/>
</dbReference>
<proteinExistence type="predicted"/>
<gene>
    <name evidence="1" type="ORF">DILT_LOCUS18884</name>
</gene>
<dbReference type="EMBL" id="UYRU01105309">
    <property type="protein sequence ID" value="VDN42675.1"/>
    <property type="molecule type" value="Genomic_DNA"/>
</dbReference>
<evidence type="ECO:0000313" key="1">
    <source>
        <dbReference type="EMBL" id="VDN42675.1"/>
    </source>
</evidence>
<name>A0A3P7NIU5_DIBLA</name>
<protein>
    <submittedName>
        <fullName evidence="1">Uncharacterized protein</fullName>
    </submittedName>
</protein>
<organism evidence="1 2">
    <name type="scientific">Dibothriocephalus latus</name>
    <name type="common">Fish tapeworm</name>
    <name type="synonym">Diphyllobothrium latum</name>
    <dbReference type="NCBI Taxonomy" id="60516"/>
    <lineage>
        <taxon>Eukaryota</taxon>
        <taxon>Metazoa</taxon>
        <taxon>Spiralia</taxon>
        <taxon>Lophotrochozoa</taxon>
        <taxon>Platyhelminthes</taxon>
        <taxon>Cestoda</taxon>
        <taxon>Eucestoda</taxon>
        <taxon>Diphyllobothriidea</taxon>
        <taxon>Diphyllobothriidae</taxon>
        <taxon>Dibothriocephalus</taxon>
    </lineage>
</organism>
<accession>A0A3P7NIU5</accession>
<dbReference type="AlphaFoldDB" id="A0A3P7NIU5"/>
<sequence>MTFLANVGLCAGLSRQRWSCMSVQERFDLFVLALVRLQEFVLPTSAPSIFPSAPRSLISAAGRPPVQLETQRLLPTGGFFGLSEVQTKRAYLLATFQFCSKHTDNKEEAKAIIDACRTTLEQAVAFIKDLLTTPPEASFWPEAYLWCTGRQIS</sequence>
<reference evidence="1 2" key="1">
    <citation type="submission" date="2018-11" db="EMBL/GenBank/DDBJ databases">
        <authorList>
            <consortium name="Pathogen Informatics"/>
        </authorList>
    </citation>
    <scope>NUCLEOTIDE SEQUENCE [LARGE SCALE GENOMIC DNA]</scope>
</reference>